<dbReference type="AlphaFoldDB" id="A0A151WW98"/>
<dbReference type="STRING" id="64791.A0A151WW98"/>
<dbReference type="EMBL" id="KQ982691">
    <property type="protein sequence ID" value="KYQ52140.1"/>
    <property type="molecule type" value="Genomic_DNA"/>
</dbReference>
<organism evidence="2 3">
    <name type="scientific">Mycetomoellerius zeteki</name>
    <dbReference type="NCBI Taxonomy" id="64791"/>
    <lineage>
        <taxon>Eukaryota</taxon>
        <taxon>Metazoa</taxon>
        <taxon>Ecdysozoa</taxon>
        <taxon>Arthropoda</taxon>
        <taxon>Hexapoda</taxon>
        <taxon>Insecta</taxon>
        <taxon>Pterygota</taxon>
        <taxon>Neoptera</taxon>
        <taxon>Endopterygota</taxon>
        <taxon>Hymenoptera</taxon>
        <taxon>Apocrita</taxon>
        <taxon>Aculeata</taxon>
        <taxon>Formicoidea</taxon>
        <taxon>Formicidae</taxon>
        <taxon>Myrmicinae</taxon>
        <taxon>Mycetomoellerius</taxon>
    </lineage>
</organism>
<feature type="compositionally biased region" description="Low complexity" evidence="1">
    <location>
        <begin position="195"/>
        <end position="205"/>
    </location>
</feature>
<dbReference type="GO" id="GO:0034237">
    <property type="term" value="F:protein kinase A regulatory subunit binding"/>
    <property type="evidence" value="ECO:0007669"/>
    <property type="project" value="TreeGrafter"/>
</dbReference>
<reference evidence="2 3" key="1">
    <citation type="submission" date="2015-09" db="EMBL/GenBank/DDBJ databases">
        <title>Trachymyrmex zeteki WGS genome.</title>
        <authorList>
            <person name="Nygaard S."/>
            <person name="Hu H."/>
            <person name="Boomsma J."/>
            <person name="Zhang G."/>
        </authorList>
    </citation>
    <scope>NUCLEOTIDE SEQUENCE [LARGE SCALE GENOMIC DNA]</scope>
    <source>
        <strain evidence="2">Tzet28-1</strain>
        <tissue evidence="2">Whole body</tissue>
    </source>
</reference>
<dbReference type="PANTHER" id="PTHR35075:SF1">
    <property type="entry name" value="A-KINASE ANCHOR PROTEIN 14"/>
    <property type="match status" value="1"/>
</dbReference>
<evidence type="ECO:0000313" key="2">
    <source>
        <dbReference type="EMBL" id="KYQ52140.1"/>
    </source>
</evidence>
<feature type="region of interest" description="Disordered" evidence="1">
    <location>
        <begin position="180"/>
        <end position="205"/>
    </location>
</feature>
<dbReference type="InterPro" id="IPR025663">
    <property type="entry name" value="AKAP_28"/>
</dbReference>
<dbReference type="PANTHER" id="PTHR35075">
    <property type="entry name" value="A-KINASE ANCHOR PROTEIN 14"/>
    <property type="match status" value="1"/>
</dbReference>
<protein>
    <submittedName>
        <fullName evidence="2">Uncharacterized protein</fullName>
    </submittedName>
</protein>
<evidence type="ECO:0000256" key="1">
    <source>
        <dbReference type="SAM" id="MobiDB-lite"/>
    </source>
</evidence>
<accession>A0A151WW98</accession>
<dbReference type="InterPro" id="IPR053084">
    <property type="entry name" value="AKAP"/>
</dbReference>
<name>A0A151WW98_9HYME</name>
<gene>
    <name evidence="2" type="ORF">ALC60_08755</name>
</gene>
<dbReference type="Proteomes" id="UP000075809">
    <property type="component" value="Unassembled WGS sequence"/>
</dbReference>
<evidence type="ECO:0000313" key="3">
    <source>
        <dbReference type="Proteomes" id="UP000075809"/>
    </source>
</evidence>
<keyword evidence="3" id="KW-1185">Reference proteome</keyword>
<proteinExistence type="predicted"/>
<sequence length="205" mass="23661">MVMRKRRLGYNIRPAEDQQVESCQDVTHFVRRFVDSAFISAMKIVAVMALRNWMFHVKFISLNKEGTAEFYVYHVLWSIPTPAYPEPYVTVSVFFCIAASRVQPPHFPVDVRRGIARYIWTKTIGHVGLLRDERSEKGDDRWTLRDQRATGIVKISGPSMAPPPSPYMATSRAYTRLLRKRDIESKRKRGEKKGNNNNRSLLGTS</sequence>
<dbReference type="GO" id="GO:0005952">
    <property type="term" value="C:cAMP-dependent protein kinase complex"/>
    <property type="evidence" value="ECO:0007669"/>
    <property type="project" value="TreeGrafter"/>
</dbReference>
<dbReference type="Pfam" id="PF14469">
    <property type="entry name" value="AKAP28"/>
    <property type="match status" value="1"/>
</dbReference>